<accession>A0A1R0H980</accession>
<feature type="compositionally biased region" description="Polar residues" evidence="11">
    <location>
        <begin position="44"/>
        <end position="60"/>
    </location>
</feature>
<feature type="region of interest" description="Disordered" evidence="11">
    <location>
        <begin position="44"/>
        <end position="70"/>
    </location>
</feature>
<keyword evidence="9" id="KW-0906">Nuclear pore complex</keyword>
<feature type="compositionally biased region" description="Low complexity" evidence="11">
    <location>
        <begin position="308"/>
        <end position="322"/>
    </location>
</feature>
<comment type="subcellular location">
    <subcellularLocation>
        <location evidence="1">Nucleus</location>
        <location evidence="1">Nuclear pore complex</location>
    </subcellularLocation>
</comment>
<evidence type="ECO:0000256" key="4">
    <source>
        <dbReference type="ARBA" id="ARBA00022737"/>
    </source>
</evidence>
<comment type="caution">
    <text evidence="13">The sequence shown here is derived from an EMBL/GenBank/DDBJ whole genome shotgun (WGS) entry which is preliminary data.</text>
</comment>
<keyword evidence="14" id="KW-1185">Reference proteome</keyword>
<feature type="compositionally biased region" description="Low complexity" evidence="11">
    <location>
        <begin position="348"/>
        <end position="359"/>
    </location>
</feature>
<keyword evidence="3" id="KW-0813">Transport</keyword>
<dbReference type="PROSITE" id="PS51434">
    <property type="entry name" value="NUP_C"/>
    <property type="match status" value="1"/>
</dbReference>
<dbReference type="GO" id="GO:0006606">
    <property type="term" value="P:protein import into nucleus"/>
    <property type="evidence" value="ECO:0007669"/>
    <property type="project" value="TreeGrafter"/>
</dbReference>
<dbReference type="GO" id="GO:0006405">
    <property type="term" value="P:RNA export from nucleus"/>
    <property type="evidence" value="ECO:0007669"/>
    <property type="project" value="TreeGrafter"/>
</dbReference>
<feature type="region of interest" description="Disordered" evidence="11">
    <location>
        <begin position="275"/>
        <end position="359"/>
    </location>
</feature>
<protein>
    <submittedName>
        <fullName evidence="13">Nucleoporin</fullName>
    </submittedName>
</protein>
<dbReference type="GO" id="GO:0000973">
    <property type="term" value="P:post-transcriptional tethering of RNA polymerase II gene DNA at nuclear periphery"/>
    <property type="evidence" value="ECO:0007669"/>
    <property type="project" value="TreeGrafter"/>
</dbReference>
<feature type="compositionally biased region" description="Low complexity" evidence="11">
    <location>
        <begin position="61"/>
        <end position="70"/>
    </location>
</feature>
<gene>
    <name evidence="13" type="ORF">AYI68_g136</name>
</gene>
<keyword evidence="8" id="KW-0811">Translocation</keyword>
<keyword evidence="4" id="KW-0677">Repeat</keyword>
<evidence type="ECO:0000256" key="9">
    <source>
        <dbReference type="ARBA" id="ARBA00023132"/>
    </source>
</evidence>
<evidence type="ECO:0000256" key="6">
    <source>
        <dbReference type="ARBA" id="ARBA00022816"/>
    </source>
</evidence>
<dbReference type="GO" id="GO:0051028">
    <property type="term" value="P:mRNA transport"/>
    <property type="evidence" value="ECO:0007669"/>
    <property type="project" value="UniProtKB-KW"/>
</dbReference>
<dbReference type="InterPro" id="IPR021967">
    <property type="entry name" value="Nup98_C"/>
</dbReference>
<dbReference type="InterPro" id="IPR037665">
    <property type="entry name" value="Nucleoporin_S59-like"/>
</dbReference>
<evidence type="ECO:0000259" key="12">
    <source>
        <dbReference type="PROSITE" id="PS51434"/>
    </source>
</evidence>
<dbReference type="SUPFAM" id="SSF82215">
    <property type="entry name" value="C-terminal autoproteolytic domain of nucleoporin nup98"/>
    <property type="match status" value="1"/>
</dbReference>
<feature type="compositionally biased region" description="Polar residues" evidence="11">
    <location>
        <begin position="634"/>
        <end position="647"/>
    </location>
</feature>
<evidence type="ECO:0000256" key="1">
    <source>
        <dbReference type="ARBA" id="ARBA00004567"/>
    </source>
</evidence>
<dbReference type="Pfam" id="PF12110">
    <property type="entry name" value="Nup96"/>
    <property type="match status" value="1"/>
</dbReference>
<evidence type="ECO:0000256" key="7">
    <source>
        <dbReference type="ARBA" id="ARBA00022927"/>
    </source>
</evidence>
<evidence type="ECO:0000256" key="8">
    <source>
        <dbReference type="ARBA" id="ARBA00023010"/>
    </source>
</evidence>
<dbReference type="EMBL" id="LSSL01000043">
    <property type="protein sequence ID" value="OLY85664.1"/>
    <property type="molecule type" value="Genomic_DNA"/>
</dbReference>
<feature type="domain" description="Peptidase S59" evidence="12">
    <location>
        <begin position="796"/>
        <end position="937"/>
    </location>
</feature>
<keyword evidence="5" id="KW-0068">Autocatalytic cleavage</keyword>
<evidence type="ECO:0000256" key="2">
    <source>
        <dbReference type="ARBA" id="ARBA00008926"/>
    </source>
</evidence>
<dbReference type="Gene3D" id="1.25.40.690">
    <property type="match status" value="1"/>
</dbReference>
<dbReference type="InterPro" id="IPR036903">
    <property type="entry name" value="Nup98_auto-Pept-S59_dom_sf"/>
</dbReference>
<reference evidence="13 14" key="1">
    <citation type="journal article" date="2016" name="Mol. Biol. Evol.">
        <title>Genome-Wide Survey of Gut Fungi (Harpellales) Reveals the First Horizontally Transferred Ubiquitin Gene from a Mosquito Host.</title>
        <authorList>
            <person name="Wang Y."/>
            <person name="White M.M."/>
            <person name="Kvist S."/>
            <person name="Moncalvo J.M."/>
        </authorList>
    </citation>
    <scope>NUCLEOTIDE SEQUENCE [LARGE SCALE GENOMIC DNA]</scope>
    <source>
        <strain evidence="13 14">ALG-7-W6</strain>
    </source>
</reference>
<feature type="region of interest" description="Disordered" evidence="11">
    <location>
        <begin position="1120"/>
        <end position="1169"/>
    </location>
</feature>
<evidence type="ECO:0000256" key="11">
    <source>
        <dbReference type="SAM" id="MobiDB-lite"/>
    </source>
</evidence>
<sequence length="2105" mass="229213">MFGSSGGFGSSGFGLNQNKQASTFGSSTGTQGFGSTGNAFSASTGLGTTGFGQQSSNRFPSGSSTTGGLFGSSTTSAPATAGFFNTASTGGAFGSSNTSTTPMTTGFGMQSSGFGSQSTGFGSSIKKTGTSHTPFEPKVDRLPETGVVEKIQCITAMDAYQQWSQEELRAQDYEAGNKFGSGTMGFGTSALSQNNAFGANKLGTSTNSGSLFSSSTNAFGLGNSTTTTGFGAKPATTGAFGSTQSTGFGSLQSGGMFGSNSASTNAFGTAQTGSTFGSASTPFGSQTQPATNSFMSNSSQSGFGGFGQQSSGFGTSLSTTSQPATTGFGSSFGQSNTTSSLGSASKPATSGFSFSNTSNTSNSANTSIFGNSSNTSNSLSKPGGFGSGFGTSNTGSTSLFGTNNTTTGQTGGLFGNKQPSTTGTSLFSQQPSSLGFGTNTQQTGSSLFGNTGVNNSSSTGLFSSNNSTTLGNTSTGGSLFGNTTTTGASMLGSFGNQNNNLSQNQNTLGFNLANNNAQQQGSTLGGGLFGNSLANSGVSQNSTSIGSGLFGNSQPNLTTQNNSNNNPLYASATQNPFGNNPLFNSLSSISSNVSASNNLKATPVKKSESEKHNHQTKKLPLTSVVLGTPKSISSINRQQTKSSSSNMGLVPTTPRRSRLSMAATPINASDKAKTPVASSSIGMFSESGFLAPDSTIRNSVTRLTPKQKVEFPPYRASGYESKQSLLNSNESKADSVPNGNIFATPEKFVTPNSEPRNKDPEFISSANKKSITPTKPLKLETDFYLDDQNIEALYSFGDYWTSPTIEELRKLSPLKLKSVNEFMCGRYGYGQIRFDEPVDLTSVGAMASIPGQIILFANKVCTVYPDENTKPPRGSGLNVPAIISLENCWPVDKSTLEPIKSMTDTRVRNHIRRLKRIPDTQFLDFVNGKWIFKVEHFSKYGLYDEDEDDFDDDDDGGDHGLHNGIKKFKNEENNNQNEPSGFRQAVVAKDITSISNGGSKSDVNFEKPNHFGENINPFHINQVENFKSVDVMSKSSEYSKDVRDSDFKTSYQYVSNDAEPKASSLFRPSEKHNQGSLLSSLNNNAIDSPKVYNTQKSGEFGKSSFYFKNYKNLRKLNERAILGQKRKPPTHFNTFNVSREDSFKSSSPKPENSLKNNPPSAVKGRNASRFRSSKLSVKFAIDSKNVQRISETKIRIKVPKPTDVIYNCLDEFFMGKNIPNSSYSSLSSHKTLISDNPKDFGVDAGLVLGNSFRVGFGPGGSFVYSNFRNKGSLVTIRRIPIFSDCPRYLSNGELDSDIPTDNLVSYQNTLQLNKATIESLIPFTKILHTTTDLESFSANRVLNKRCPKSVALSSSPEIAQTKIFSQIFDSISSKLSSQFPKNLPDHYEKGLWTLCSSLFDHLPINHPNSQISDSVHDLSKIDIIESKKRLTEWIQSFVKKNVISDLNSLYDGDADDLNSVHARNLSARSIFYFLSGNQIDKACLAASSARDYHLATILSQIGSGGINGGGSDGQLQELIKSQLVIWNKINCNSTDKLQLSAEYRRLYELISGDVKLSCNSECSDGTTCRKLDWLRSLGMVMWYGSNVDDSILSLVKKYKILVEEKKAPHPLPMWFCDMNKNLCDFSPKSELLTLNSRLIDYEIYDASFQLLMLFCGHDNSLERLLNPSGYSFNMDMRLPYMFGWILNQIYGFKFKKQQLTFDYLVSMMSFQLEYIGLWHYSVFVLLQISDQEMRDNLVFETISRSLTVRNEELILGDEVIFKLENSTIKSDLTFSLFSKYSCWGLNNDETFIIEKCGVPPQWIAKARAASIRGSNYKFDGTNRRNRVLRLLDEFRWIVTSGDLNYAYNFLVTFMAPDCILSSNLNLLSNLLYVTDPNSSFLTKNDQRYITSRVSQVSWDKEGYTYSTYISIINSLPELLSKTTLCQDIFDQDTSRPDGVSFEENQTQSLGEVRPLSGLSKFYSDSSKLLANLYTMPSESKGMSHHGYFNNQREDLTSTLSISTNKANGTGEQTKMAFFMLKRKHTYQGEILSEEDVRKLRLKWKIAFNHISSVISGINIQLMTYKPPSSGESSDREGFNFVVPNKSLQITPTQRLNIVQTIATDL</sequence>
<feature type="region of interest" description="Disordered" evidence="11">
    <location>
        <begin position="1058"/>
        <end position="1084"/>
    </location>
</feature>
<dbReference type="PANTHER" id="PTHR23198">
    <property type="entry name" value="NUCLEOPORIN"/>
    <property type="match status" value="1"/>
</dbReference>
<feature type="region of interest" description="Disordered" evidence="11">
    <location>
        <begin position="545"/>
        <end position="573"/>
    </location>
</feature>
<dbReference type="FunFam" id="3.30.1610.10:FF:000003">
    <property type="entry name" value="Nucleoporin SONB, putative"/>
    <property type="match status" value="1"/>
</dbReference>
<keyword evidence="6" id="KW-0509">mRNA transport</keyword>
<feature type="compositionally biased region" description="Low complexity" evidence="11">
    <location>
        <begin position="291"/>
        <end position="301"/>
    </location>
</feature>
<dbReference type="Pfam" id="PF04096">
    <property type="entry name" value="Nucleoporin2"/>
    <property type="match status" value="1"/>
</dbReference>
<dbReference type="GO" id="GO:0017056">
    <property type="term" value="F:structural constituent of nuclear pore"/>
    <property type="evidence" value="ECO:0007669"/>
    <property type="project" value="InterPro"/>
</dbReference>
<feature type="compositionally biased region" description="Polar residues" evidence="11">
    <location>
        <begin position="275"/>
        <end position="290"/>
    </location>
</feature>
<dbReference type="GO" id="GO:0008139">
    <property type="term" value="F:nuclear localization sequence binding"/>
    <property type="evidence" value="ECO:0007669"/>
    <property type="project" value="TreeGrafter"/>
</dbReference>
<dbReference type="GO" id="GO:0044614">
    <property type="term" value="C:nuclear pore cytoplasmic filaments"/>
    <property type="evidence" value="ECO:0007669"/>
    <property type="project" value="TreeGrafter"/>
</dbReference>
<evidence type="ECO:0000256" key="3">
    <source>
        <dbReference type="ARBA" id="ARBA00022448"/>
    </source>
</evidence>
<dbReference type="GO" id="GO:0034398">
    <property type="term" value="P:telomere tethering at nuclear periphery"/>
    <property type="evidence" value="ECO:0007669"/>
    <property type="project" value="TreeGrafter"/>
</dbReference>
<dbReference type="PANTHER" id="PTHR23198:SF6">
    <property type="entry name" value="NUCLEAR PORE COMPLEX PROTEIN NUP98-NUP96"/>
    <property type="match status" value="1"/>
</dbReference>
<feature type="compositionally biased region" description="Polar residues" evidence="11">
    <location>
        <begin position="323"/>
        <end position="347"/>
    </location>
</feature>
<comment type="similarity">
    <text evidence="2">Belongs to the nucleoporin GLFG family.</text>
</comment>
<dbReference type="Gene3D" id="1.10.10.2360">
    <property type="match status" value="1"/>
</dbReference>
<evidence type="ECO:0000256" key="10">
    <source>
        <dbReference type="ARBA" id="ARBA00023242"/>
    </source>
</evidence>
<proteinExistence type="inferred from homology"/>
<name>A0A1R0H980_9FUNG</name>
<keyword evidence="7" id="KW-0653">Protein transport</keyword>
<evidence type="ECO:0000313" key="13">
    <source>
        <dbReference type="EMBL" id="OLY85664.1"/>
    </source>
</evidence>
<dbReference type="STRING" id="133383.A0A1R0H980"/>
<evidence type="ECO:0000313" key="14">
    <source>
        <dbReference type="Proteomes" id="UP000187455"/>
    </source>
</evidence>
<dbReference type="OrthoDB" id="3797628at2759"/>
<feature type="compositionally biased region" description="Low complexity" evidence="11">
    <location>
        <begin position="390"/>
        <end position="408"/>
    </location>
</feature>
<dbReference type="GO" id="GO:0003723">
    <property type="term" value="F:RNA binding"/>
    <property type="evidence" value="ECO:0007669"/>
    <property type="project" value="TreeGrafter"/>
</dbReference>
<feature type="region of interest" description="Disordered" evidence="11">
    <location>
        <begin position="384"/>
        <end position="408"/>
    </location>
</feature>
<dbReference type="Proteomes" id="UP000187455">
    <property type="component" value="Unassembled WGS sequence"/>
</dbReference>
<feature type="compositionally biased region" description="Low complexity" evidence="11">
    <location>
        <begin position="552"/>
        <end position="568"/>
    </location>
</feature>
<organism evidence="13 14">
    <name type="scientific">Smittium mucronatum</name>
    <dbReference type="NCBI Taxonomy" id="133383"/>
    <lineage>
        <taxon>Eukaryota</taxon>
        <taxon>Fungi</taxon>
        <taxon>Fungi incertae sedis</taxon>
        <taxon>Zoopagomycota</taxon>
        <taxon>Kickxellomycotina</taxon>
        <taxon>Harpellomycetes</taxon>
        <taxon>Harpellales</taxon>
        <taxon>Legeriomycetaceae</taxon>
        <taxon>Smittium</taxon>
    </lineage>
</organism>
<evidence type="ECO:0000256" key="5">
    <source>
        <dbReference type="ARBA" id="ARBA00022813"/>
    </source>
</evidence>
<keyword evidence="10" id="KW-0539">Nucleus</keyword>
<dbReference type="Gene3D" id="3.30.1610.10">
    <property type="entry name" value="Peptidase S59, nucleoporin"/>
    <property type="match status" value="1"/>
</dbReference>
<feature type="region of interest" description="Disordered" evidence="11">
    <location>
        <begin position="600"/>
        <end position="619"/>
    </location>
</feature>
<feature type="compositionally biased region" description="Polar residues" evidence="11">
    <location>
        <begin position="1144"/>
        <end position="1159"/>
    </location>
</feature>
<dbReference type="InterPro" id="IPR007230">
    <property type="entry name" value="Nup98_auto-Pept-S59_dom"/>
</dbReference>
<feature type="region of interest" description="Disordered" evidence="11">
    <location>
        <begin position="745"/>
        <end position="767"/>
    </location>
</feature>
<feature type="region of interest" description="Disordered" evidence="11">
    <location>
        <begin position="634"/>
        <end position="653"/>
    </location>
</feature>